<evidence type="ECO:0000259" key="1">
    <source>
        <dbReference type="SMART" id="SM00860"/>
    </source>
</evidence>
<dbReference type="SMART" id="SM00860">
    <property type="entry name" value="SMI1_KNR4"/>
    <property type="match status" value="1"/>
</dbReference>
<keyword evidence="3" id="KW-1185">Reference proteome</keyword>
<evidence type="ECO:0000313" key="3">
    <source>
        <dbReference type="Proteomes" id="UP001176883"/>
    </source>
</evidence>
<proteinExistence type="predicted"/>
<protein>
    <submittedName>
        <fullName evidence="2">SMI1/KNR4 family protein</fullName>
    </submittedName>
</protein>
<dbReference type="EMBL" id="JAUOEK010000154">
    <property type="protein sequence ID" value="MDO5971369.1"/>
    <property type="molecule type" value="Genomic_DNA"/>
</dbReference>
<gene>
    <name evidence="2" type="ORF">Q4Q35_16300</name>
</gene>
<sequence>MNFEKEKKELIKLSEKRNFFFKNTTKRDAELYLNSKIDFKGLSENEIEKLEINLGKKFPLEFREYLLEFGKNCGELFCCGQDIEPEKLTEYQIWAKEIIDDDEIPDFLNEDTLVFNFHQGYVFQYFKKEDNQFPIYEYMEGENKTIKRFDSFREMLRLNIENMNRINEEAQKSDGHFLIVTKNGTQAEWPAKNSGIKPREIGDKFIKEKWSFLNLFNGKN</sequence>
<dbReference type="InterPro" id="IPR018958">
    <property type="entry name" value="Knr4/Smi1-like_dom"/>
</dbReference>
<organism evidence="2 3">
    <name type="scientific">Flavivirga aquimarina</name>
    <dbReference type="NCBI Taxonomy" id="2027862"/>
    <lineage>
        <taxon>Bacteria</taxon>
        <taxon>Pseudomonadati</taxon>
        <taxon>Bacteroidota</taxon>
        <taxon>Flavobacteriia</taxon>
        <taxon>Flavobacteriales</taxon>
        <taxon>Flavobacteriaceae</taxon>
        <taxon>Flavivirga</taxon>
    </lineage>
</organism>
<name>A0ABT8WDX8_9FLAO</name>
<dbReference type="Pfam" id="PF09346">
    <property type="entry name" value="SMI1_KNR4"/>
    <property type="match status" value="1"/>
</dbReference>
<dbReference type="InterPro" id="IPR037883">
    <property type="entry name" value="Knr4/Smi1-like_sf"/>
</dbReference>
<dbReference type="Gene3D" id="3.40.1580.10">
    <property type="entry name" value="SMI1/KNR4-like"/>
    <property type="match status" value="1"/>
</dbReference>
<accession>A0ABT8WDX8</accession>
<reference evidence="2" key="1">
    <citation type="submission" date="2023-07" db="EMBL/GenBank/DDBJ databases">
        <title>Two novel species in the genus Flavivirga.</title>
        <authorList>
            <person name="Kwon K."/>
        </authorList>
    </citation>
    <scope>NUCLEOTIDE SEQUENCE</scope>
    <source>
        <strain evidence="2">KCTC 52353</strain>
    </source>
</reference>
<comment type="caution">
    <text evidence="2">The sequence shown here is derived from an EMBL/GenBank/DDBJ whole genome shotgun (WGS) entry which is preliminary data.</text>
</comment>
<dbReference type="Proteomes" id="UP001176883">
    <property type="component" value="Unassembled WGS sequence"/>
</dbReference>
<feature type="domain" description="Knr4/Smi1-like" evidence="1">
    <location>
        <begin position="41"/>
        <end position="158"/>
    </location>
</feature>
<dbReference type="SUPFAM" id="SSF160631">
    <property type="entry name" value="SMI1/KNR4-like"/>
    <property type="match status" value="1"/>
</dbReference>
<dbReference type="RefSeq" id="WP_303279085.1">
    <property type="nucleotide sequence ID" value="NZ_JAUOEK010000154.1"/>
</dbReference>
<evidence type="ECO:0000313" key="2">
    <source>
        <dbReference type="EMBL" id="MDO5971369.1"/>
    </source>
</evidence>